<comment type="similarity">
    <text evidence="2 6">Belongs to the malic enzymes family.</text>
</comment>
<dbReference type="RefSeq" id="WP_331835205.1">
    <property type="nucleotide sequence ID" value="NZ_JARXNH020000057.1"/>
</dbReference>
<dbReference type="PANTHER" id="PTHR23406">
    <property type="entry name" value="MALIC ENZYME-RELATED"/>
    <property type="match status" value="1"/>
</dbReference>
<feature type="domain" description="Malic enzyme NAD-binding" evidence="7">
    <location>
        <begin position="270"/>
        <end position="530"/>
    </location>
</feature>
<dbReference type="InterPro" id="IPR046346">
    <property type="entry name" value="Aminoacid_DH-like_N_sf"/>
</dbReference>
<dbReference type="SMART" id="SM00919">
    <property type="entry name" value="Malic_M"/>
    <property type="match status" value="1"/>
</dbReference>
<evidence type="ECO:0000256" key="2">
    <source>
        <dbReference type="ARBA" id="ARBA00008785"/>
    </source>
</evidence>
<keyword evidence="3 6" id="KW-0479">Metal-binding</keyword>
<dbReference type="InterPro" id="IPR037062">
    <property type="entry name" value="Malic_N_dom_sf"/>
</dbReference>
<reference evidence="9 10" key="1">
    <citation type="submission" date="2024-03" db="EMBL/GenBank/DDBJ databases">
        <title>Two novel Raoultella species associated with bleeding cankers of broadleaf hosts, Raoultella scottia sp. nov. and Raoultella lignicola sp. nov.</title>
        <authorList>
            <person name="Brady C.L."/>
        </authorList>
    </citation>
    <scope>NUCLEOTIDE SEQUENCE [LARGE SCALE GENOMIC DNA]</scope>
    <source>
        <strain evidence="9 10">BAC 10a-01-01</strain>
    </source>
</reference>
<dbReference type="Pfam" id="PF00390">
    <property type="entry name" value="malic"/>
    <property type="match status" value="1"/>
</dbReference>
<evidence type="ECO:0000259" key="7">
    <source>
        <dbReference type="SMART" id="SM00919"/>
    </source>
</evidence>
<keyword evidence="10" id="KW-1185">Reference proteome</keyword>
<dbReference type="InterPro" id="IPR001891">
    <property type="entry name" value="Malic_OxRdtase"/>
</dbReference>
<dbReference type="PRINTS" id="PR00072">
    <property type="entry name" value="MALOXRDTASE"/>
</dbReference>
<evidence type="ECO:0000256" key="4">
    <source>
        <dbReference type="ARBA" id="ARBA00023002"/>
    </source>
</evidence>
<dbReference type="InterPro" id="IPR036291">
    <property type="entry name" value="NAD(P)-bd_dom_sf"/>
</dbReference>
<dbReference type="GO" id="GO:0016491">
    <property type="term" value="F:oxidoreductase activity"/>
    <property type="evidence" value="ECO:0007669"/>
    <property type="project" value="UniProtKB-KW"/>
</dbReference>
<evidence type="ECO:0000259" key="8">
    <source>
        <dbReference type="SMART" id="SM01274"/>
    </source>
</evidence>
<dbReference type="PIRSF" id="PIRSF000106">
    <property type="entry name" value="ME"/>
    <property type="match status" value="1"/>
</dbReference>
<keyword evidence="4 9" id="KW-0560">Oxidoreductase</keyword>
<dbReference type="EMBL" id="JARXNH020000057">
    <property type="protein sequence ID" value="MEK0249900.1"/>
    <property type="molecule type" value="Genomic_DNA"/>
</dbReference>
<dbReference type="Pfam" id="PF03949">
    <property type="entry name" value="Malic_M"/>
    <property type="match status" value="1"/>
</dbReference>
<evidence type="ECO:0000313" key="9">
    <source>
        <dbReference type="EMBL" id="MEK0249900.1"/>
    </source>
</evidence>
<evidence type="ECO:0000256" key="5">
    <source>
        <dbReference type="ARBA" id="ARBA00023027"/>
    </source>
</evidence>
<feature type="domain" description="Malic enzyme N-terminal" evidence="8">
    <location>
        <begin position="80"/>
        <end position="260"/>
    </location>
</feature>
<dbReference type="PROSITE" id="PS00331">
    <property type="entry name" value="MALIC_ENZYMES"/>
    <property type="match status" value="1"/>
</dbReference>
<evidence type="ECO:0000256" key="3">
    <source>
        <dbReference type="ARBA" id="ARBA00022723"/>
    </source>
</evidence>
<comment type="caution">
    <text evidence="9">The sequence shown here is derived from an EMBL/GenBank/DDBJ whole genome shotgun (WGS) entry which is preliminary data.</text>
</comment>
<dbReference type="InterPro" id="IPR012302">
    <property type="entry name" value="Malic_NAD-bd"/>
</dbReference>
<protein>
    <submittedName>
        <fullName evidence="9">NAD-dependent malic enzyme</fullName>
        <ecNumber evidence="9">1.1.1.38</ecNumber>
    </submittedName>
</protein>
<dbReference type="SUPFAM" id="SSF53223">
    <property type="entry name" value="Aminoacid dehydrogenase-like, N-terminal domain"/>
    <property type="match status" value="1"/>
</dbReference>
<evidence type="ECO:0000256" key="1">
    <source>
        <dbReference type="ARBA" id="ARBA00001936"/>
    </source>
</evidence>
<sequence>MLNEAREDPLYIPYAGSLLLEAPLLNKGSGFTKKERDVFNLHGLIPSSVETIEEQSQRAWQQFQDIKSDIARHIYLRNIQDINETLFYHLVARYLPEMMPIIYTPVVGQACEHFSEMYRRARGLFISWEDRLDIDDILHNASRKNIRVIVVTDGERILGLGDQGIGGMGIPIGKLSLYTVCGGISPEYTLPIFLDVGTNNSRLLNDPLYMGWRHPRITGEEYFEFIDLFIGAVKRRWPEVLLQFEDFAQQSAMPLLERYRDELCCFNDDIQGTAAVTLGALMSASVATGRRISEQTVAFLGAGSAGCGIAEQIIKQMVAEGLSETEARARIYMVDRLGLLTDKMTDLLPFQKQLCQSHMRLKDWQYEHDVCGLLEVIRCAHPTVLIGVSGQPGLFSEGAITEMYRHCQRPVIMPLSNPDSRIEARPEDILSWTEGKAIIATGSPFKPVLWQGEYYPIAQCNNVYIFPGVGLGVLISEAQRVTEGMLMAASNTLAEYSPLAVHGTGPLLPDVSDIQTVTKNIAIRVALAAQNDGVASELSEELLWDRVEANFWHPEYRQYRRTSF</sequence>
<name>A0ABU8Z9L4_9ENTR</name>
<proteinExistence type="inferred from homology"/>
<keyword evidence="5" id="KW-0520">NAD</keyword>
<dbReference type="Proteomes" id="UP001334005">
    <property type="component" value="Unassembled WGS sequence"/>
</dbReference>
<dbReference type="NCBIfam" id="NF010052">
    <property type="entry name" value="PRK13529.1"/>
    <property type="match status" value="1"/>
</dbReference>
<dbReference type="Gene3D" id="3.40.50.720">
    <property type="entry name" value="NAD(P)-binding Rossmann-like Domain"/>
    <property type="match status" value="1"/>
</dbReference>
<evidence type="ECO:0000256" key="6">
    <source>
        <dbReference type="RuleBase" id="RU003427"/>
    </source>
</evidence>
<dbReference type="SMART" id="SM01274">
    <property type="entry name" value="malic"/>
    <property type="match status" value="1"/>
</dbReference>
<gene>
    <name evidence="9" type="ORF">QFI66_017575</name>
</gene>
<dbReference type="InterPro" id="IPR012301">
    <property type="entry name" value="Malic_N_dom"/>
</dbReference>
<dbReference type="EC" id="1.1.1.38" evidence="9"/>
<dbReference type="SUPFAM" id="SSF51735">
    <property type="entry name" value="NAD(P)-binding Rossmann-fold domains"/>
    <property type="match status" value="1"/>
</dbReference>
<dbReference type="PANTHER" id="PTHR23406:SF34">
    <property type="entry name" value="NAD-DEPENDENT MALIC ENZYME, MITOCHONDRIAL"/>
    <property type="match status" value="1"/>
</dbReference>
<dbReference type="Gene3D" id="3.40.50.10380">
    <property type="entry name" value="Malic enzyme, N-terminal domain"/>
    <property type="match status" value="1"/>
</dbReference>
<comment type="cofactor">
    <cofactor evidence="1">
        <name>Mn(2+)</name>
        <dbReference type="ChEBI" id="CHEBI:29035"/>
    </cofactor>
</comment>
<accession>A0ABU8Z9L4</accession>
<dbReference type="InterPro" id="IPR015884">
    <property type="entry name" value="Malic_enzyme_CS"/>
</dbReference>
<organism evidence="9 10">
    <name type="scientific">Raoultella scottii</name>
    <dbReference type="NCBI Taxonomy" id="3040937"/>
    <lineage>
        <taxon>Bacteria</taxon>
        <taxon>Pseudomonadati</taxon>
        <taxon>Pseudomonadota</taxon>
        <taxon>Gammaproteobacteria</taxon>
        <taxon>Enterobacterales</taxon>
        <taxon>Enterobacteriaceae</taxon>
        <taxon>Klebsiella/Raoultella group</taxon>
        <taxon>Raoultella</taxon>
    </lineage>
</organism>
<evidence type="ECO:0000313" key="10">
    <source>
        <dbReference type="Proteomes" id="UP001334005"/>
    </source>
</evidence>